<evidence type="ECO:0000313" key="1">
    <source>
        <dbReference type="EMBL" id="OYD59230.1"/>
    </source>
</evidence>
<dbReference type="Proteomes" id="UP000215059">
    <property type="component" value="Unassembled WGS sequence"/>
</dbReference>
<dbReference type="EMBL" id="NOII01000001">
    <property type="protein sequence ID" value="OYD59230.1"/>
    <property type="molecule type" value="Genomic_DNA"/>
</dbReference>
<keyword evidence="2" id="KW-1185">Reference proteome</keyword>
<organism evidence="1 2">
    <name type="scientific">Fictibacillus aquaticus</name>
    <dbReference type="NCBI Taxonomy" id="2021314"/>
    <lineage>
        <taxon>Bacteria</taxon>
        <taxon>Bacillati</taxon>
        <taxon>Bacillota</taxon>
        <taxon>Bacilli</taxon>
        <taxon>Bacillales</taxon>
        <taxon>Fictibacillaceae</taxon>
        <taxon>Fictibacillus</taxon>
    </lineage>
</organism>
<dbReference type="AlphaFoldDB" id="A0A235FCX0"/>
<protein>
    <submittedName>
        <fullName evidence="1">Uncharacterized protein</fullName>
    </submittedName>
</protein>
<evidence type="ECO:0000313" key="2">
    <source>
        <dbReference type="Proteomes" id="UP000215059"/>
    </source>
</evidence>
<gene>
    <name evidence="1" type="ORF">CGZ90_04845</name>
</gene>
<reference evidence="1 2" key="1">
    <citation type="submission" date="2017-07" db="EMBL/GenBank/DDBJ databases">
        <title>Fictibacillus sp. nov. GDSW-R2A3 Genome sequencing and assembly.</title>
        <authorList>
            <person name="Mayilraj S."/>
        </authorList>
    </citation>
    <scope>NUCLEOTIDE SEQUENCE [LARGE SCALE GENOMIC DNA]</scope>
    <source>
        <strain evidence="1 2">GDSW-R2A3</strain>
    </source>
</reference>
<proteinExistence type="predicted"/>
<accession>A0A235FCX0</accession>
<sequence>MNKSTVSEERKIIWESGKKEEGNVVPFPTPEAEEAFRTHVEINSPGTKPASIIYITSGFGNINAGSPRAIAA</sequence>
<name>A0A235FCX0_9BACL</name>
<comment type="caution">
    <text evidence="1">The sequence shown here is derived from an EMBL/GenBank/DDBJ whole genome shotgun (WGS) entry which is preliminary data.</text>
</comment>